<reference evidence="2 3" key="1">
    <citation type="submission" date="2017-09" db="EMBL/GenBank/DDBJ databases">
        <title>Genome sequence of Lactobacillus brevis D7.</title>
        <authorList>
            <person name="Kwon M.-S."/>
            <person name="Lim S.K."/>
            <person name="Choi H.-J."/>
        </authorList>
    </citation>
    <scope>NUCLEOTIDE SEQUENCE [LARGE SCALE GENOMIC DNA]</scope>
    <source>
        <strain evidence="2 3">D7</strain>
    </source>
</reference>
<dbReference type="RefSeq" id="WP_039105858.1">
    <property type="nucleotide sequence ID" value="NZ_JAQDFE010000014.1"/>
</dbReference>
<gene>
    <name evidence="2" type="ORF">CNR29_08810</name>
</gene>
<dbReference type="AlphaFoldDB" id="A0A0C1PVC9"/>
<comment type="caution">
    <text evidence="2">The sequence shown here is derived from an EMBL/GenBank/DDBJ whole genome shotgun (WGS) entry which is preliminary data.</text>
</comment>
<evidence type="ECO:0000313" key="2">
    <source>
        <dbReference type="EMBL" id="PBQ24117.1"/>
    </source>
</evidence>
<evidence type="ECO:0000313" key="3">
    <source>
        <dbReference type="Proteomes" id="UP000217918"/>
    </source>
</evidence>
<dbReference type="Proteomes" id="UP000217918">
    <property type="component" value="Unassembled WGS sequence"/>
</dbReference>
<dbReference type="OrthoDB" id="9812611at2"/>
<sequence length="275" mass="31995">MNQLKVIGREHIDQYEFTGIEGGFGKDKKAMLVKDIANIHDQPLGEINRRINDNRKRFKDGVDIIDLKTVMGLSHNEFGFTQNSWNRLANAYLLSERGYSKLLKILEDDKAWEIYDQLVDNYFNMRSQLGTTQLSPELQFMQGVVDKLAANERNQYRLETKIDGVSEIVATSTMDWRNETSHLISKIARQQGNTGESYKMTRNDIYDEVDRRGGVSLKTRLTNLRRRMAEEGTSKTQRKNTTKVDVIAHDKKLIEIYTAIVKEFAIRYQVWNEEY</sequence>
<protein>
    <recommendedName>
        <fullName evidence="1">KilA-N DNA-binding domain-containing protein</fullName>
    </recommendedName>
</protein>
<evidence type="ECO:0000259" key="1">
    <source>
        <dbReference type="Pfam" id="PF10543"/>
    </source>
</evidence>
<dbReference type="EMBL" id="NVYO01000001">
    <property type="protein sequence ID" value="PBQ24117.1"/>
    <property type="molecule type" value="Genomic_DNA"/>
</dbReference>
<proteinExistence type="predicted"/>
<dbReference type="InterPro" id="IPR018873">
    <property type="entry name" value="KilA-N_DNA-bd_domain"/>
</dbReference>
<name>A0A0C1PVC9_LEVBR</name>
<organism evidence="2 3">
    <name type="scientific">Levilactobacillus brevis</name>
    <name type="common">Lactobacillus brevis</name>
    <dbReference type="NCBI Taxonomy" id="1580"/>
    <lineage>
        <taxon>Bacteria</taxon>
        <taxon>Bacillati</taxon>
        <taxon>Bacillota</taxon>
        <taxon>Bacilli</taxon>
        <taxon>Lactobacillales</taxon>
        <taxon>Lactobacillaceae</taxon>
        <taxon>Levilactobacillus</taxon>
    </lineage>
</organism>
<accession>A0A0C1PVC9</accession>
<dbReference type="Pfam" id="PF10543">
    <property type="entry name" value="ORF6N"/>
    <property type="match status" value="1"/>
</dbReference>
<feature type="domain" description="KilA-N DNA-binding" evidence="1">
    <location>
        <begin position="26"/>
        <end position="105"/>
    </location>
</feature>